<evidence type="ECO:0000259" key="1">
    <source>
        <dbReference type="Pfam" id="PF01370"/>
    </source>
</evidence>
<evidence type="ECO:0000313" key="3">
    <source>
        <dbReference type="Proteomes" id="UP000583454"/>
    </source>
</evidence>
<keyword evidence="3" id="KW-1185">Reference proteome</keyword>
<dbReference type="Pfam" id="PF01370">
    <property type="entry name" value="Epimerase"/>
    <property type="match status" value="1"/>
</dbReference>
<dbReference type="RefSeq" id="WP_183574032.1">
    <property type="nucleotide sequence ID" value="NZ_JACHOP010000040.1"/>
</dbReference>
<dbReference type="Gene3D" id="3.40.50.720">
    <property type="entry name" value="NAD(P)-binding Rossmann-like Domain"/>
    <property type="match status" value="1"/>
</dbReference>
<accession>A0A840ZPQ0</accession>
<dbReference type="SUPFAM" id="SSF51735">
    <property type="entry name" value="NAD(P)-binding Rossmann-fold domains"/>
    <property type="match status" value="1"/>
</dbReference>
<dbReference type="Proteomes" id="UP000583454">
    <property type="component" value="Unassembled WGS sequence"/>
</dbReference>
<dbReference type="GO" id="GO:0005737">
    <property type="term" value="C:cytoplasm"/>
    <property type="evidence" value="ECO:0007669"/>
    <property type="project" value="TreeGrafter"/>
</dbReference>
<dbReference type="AlphaFoldDB" id="A0A840ZPQ0"/>
<reference evidence="2 3" key="1">
    <citation type="submission" date="2020-08" db="EMBL/GenBank/DDBJ databases">
        <title>Genomic Encyclopedia of Type Strains, Phase IV (KMG-IV): sequencing the most valuable type-strain genomes for metagenomic binning, comparative biology and taxonomic classification.</title>
        <authorList>
            <person name="Goeker M."/>
        </authorList>
    </citation>
    <scope>NUCLEOTIDE SEQUENCE [LARGE SCALE GENOMIC DNA]</scope>
    <source>
        <strain evidence="2 3">DSM 2163</strain>
    </source>
</reference>
<dbReference type="EMBL" id="JACHOP010000040">
    <property type="protein sequence ID" value="MBB5760252.1"/>
    <property type="molecule type" value="Genomic_DNA"/>
</dbReference>
<protein>
    <submittedName>
        <fullName evidence="2">Nucleoside-diphosphate-sugar epimerase</fullName>
    </submittedName>
</protein>
<gene>
    <name evidence="2" type="ORF">HNR00_005001</name>
</gene>
<dbReference type="GO" id="GO:0004029">
    <property type="term" value="F:aldehyde dehydrogenase (NAD+) activity"/>
    <property type="evidence" value="ECO:0007669"/>
    <property type="project" value="TreeGrafter"/>
</dbReference>
<dbReference type="PANTHER" id="PTHR48079">
    <property type="entry name" value="PROTEIN YEEZ"/>
    <property type="match status" value="1"/>
</dbReference>
<proteinExistence type="predicted"/>
<feature type="domain" description="NAD-dependent epimerase/dehydratase" evidence="1">
    <location>
        <begin position="4"/>
        <end position="215"/>
    </location>
</feature>
<dbReference type="InterPro" id="IPR051783">
    <property type="entry name" value="NAD(P)-dependent_oxidoreduct"/>
</dbReference>
<dbReference type="InterPro" id="IPR036291">
    <property type="entry name" value="NAD(P)-bd_dom_sf"/>
</dbReference>
<comment type="caution">
    <text evidence="2">The sequence shown here is derived from an EMBL/GenBank/DDBJ whole genome shotgun (WGS) entry which is preliminary data.</text>
</comment>
<evidence type="ECO:0000313" key="2">
    <source>
        <dbReference type="EMBL" id="MBB5760252.1"/>
    </source>
</evidence>
<organism evidence="2 3">
    <name type="scientific">Methylorubrum rhodinum</name>
    <dbReference type="NCBI Taxonomy" id="29428"/>
    <lineage>
        <taxon>Bacteria</taxon>
        <taxon>Pseudomonadati</taxon>
        <taxon>Pseudomonadota</taxon>
        <taxon>Alphaproteobacteria</taxon>
        <taxon>Hyphomicrobiales</taxon>
        <taxon>Methylobacteriaceae</taxon>
        <taxon>Methylorubrum</taxon>
    </lineage>
</organism>
<dbReference type="PANTHER" id="PTHR48079:SF6">
    <property type="entry name" value="NAD(P)-BINDING DOMAIN-CONTAINING PROTEIN-RELATED"/>
    <property type="match status" value="1"/>
</dbReference>
<dbReference type="InterPro" id="IPR001509">
    <property type="entry name" value="Epimerase_deHydtase"/>
</dbReference>
<sequence length="323" mass="33703">MMRVLVLGAGGFVGRHLVAALAAAPDFEPVALMRGAGGAFPPAVAQHRADATDPEALGQALAGIDAVVNCIAGSEAAMTAATRHLVALTESGSVRRLVHLSSMAVYGSVSGTVGETSPLEGSDSPYARAKVDCEAMIAASATVSARWVVLRPGCIHGPGSPQWTDRIGRLLRQHRIGDLGENGDGTCNLTFIDDMVGAILAALRRPEAGGGTFNVSDPDPRSWNAYLTDLGRAIGAVPVARISGRRLSAEVRLLAPALVVAGRVLDRSPVRVRLPPAVTPSMARLWRQEITLDHRRADAVLAFARTPPARAIAAAADWLRTSG</sequence>
<name>A0A840ZPQ0_9HYPH</name>